<keyword evidence="5 12" id="KW-0812">Transmembrane</keyword>
<dbReference type="Pfam" id="PF04191">
    <property type="entry name" value="PEMT"/>
    <property type="match status" value="1"/>
</dbReference>
<dbReference type="GO" id="GO:0005783">
    <property type="term" value="C:endoplasmic reticulum"/>
    <property type="evidence" value="ECO:0007669"/>
    <property type="project" value="TreeGrafter"/>
</dbReference>
<keyword evidence="9 12" id="KW-0472">Membrane</keyword>
<reference evidence="13" key="1">
    <citation type="submission" date="2022-12" db="EMBL/GenBank/DDBJ databases">
        <authorList>
            <person name="Petersen C."/>
        </authorList>
    </citation>
    <scope>NUCLEOTIDE SEQUENCE</scope>
    <source>
        <strain evidence="13">IBT 35675</strain>
    </source>
</reference>
<keyword evidence="10" id="KW-0594">Phospholipid biosynthesis</keyword>
<comment type="caution">
    <text evidence="13">The sequence shown here is derived from an EMBL/GenBank/DDBJ whole genome shotgun (WGS) entry which is preliminary data.</text>
</comment>
<evidence type="ECO:0000313" key="13">
    <source>
        <dbReference type="EMBL" id="KAJ5342804.1"/>
    </source>
</evidence>
<evidence type="ECO:0000256" key="12">
    <source>
        <dbReference type="SAM" id="Phobius"/>
    </source>
</evidence>
<protein>
    <submittedName>
        <fullName evidence="13">Phospholipid methyltransferase</fullName>
    </submittedName>
</protein>
<keyword evidence="3 13" id="KW-0808">Transferase</keyword>
<feature type="transmembrane region" description="Helical" evidence="12">
    <location>
        <begin position="184"/>
        <end position="204"/>
    </location>
</feature>
<evidence type="ECO:0000256" key="4">
    <source>
        <dbReference type="ARBA" id="ARBA00022691"/>
    </source>
</evidence>
<evidence type="ECO:0000256" key="11">
    <source>
        <dbReference type="ARBA" id="ARBA00023264"/>
    </source>
</evidence>
<dbReference type="Gene3D" id="1.20.120.1630">
    <property type="match status" value="1"/>
</dbReference>
<keyword evidence="8" id="KW-0443">Lipid metabolism</keyword>
<evidence type="ECO:0000256" key="2">
    <source>
        <dbReference type="ARBA" id="ARBA00022516"/>
    </source>
</evidence>
<gene>
    <name evidence="13" type="ORF">N7541_011928</name>
</gene>
<evidence type="ECO:0000313" key="14">
    <source>
        <dbReference type="Proteomes" id="UP001148299"/>
    </source>
</evidence>
<feature type="transmembrane region" description="Helical" evidence="12">
    <location>
        <begin position="147"/>
        <end position="164"/>
    </location>
</feature>
<evidence type="ECO:0000256" key="10">
    <source>
        <dbReference type="ARBA" id="ARBA00023209"/>
    </source>
</evidence>
<keyword evidence="6" id="KW-0256">Endoplasmic reticulum</keyword>
<keyword evidence="3 13" id="KW-0489">Methyltransferase</keyword>
<dbReference type="GO" id="GO:0004671">
    <property type="term" value="F:protein C-terminal S-isoprenylcysteine carboxyl O-methyltransferase activity"/>
    <property type="evidence" value="ECO:0007669"/>
    <property type="project" value="TreeGrafter"/>
</dbReference>
<dbReference type="PANTHER" id="PTHR12714:SF9">
    <property type="entry name" value="PROTEIN-S-ISOPRENYLCYSTEINE O-METHYLTRANSFERASE"/>
    <property type="match status" value="1"/>
</dbReference>
<dbReference type="Proteomes" id="UP001148299">
    <property type="component" value="Unassembled WGS sequence"/>
</dbReference>
<evidence type="ECO:0000256" key="8">
    <source>
        <dbReference type="ARBA" id="ARBA00023098"/>
    </source>
</evidence>
<evidence type="ECO:0000256" key="1">
    <source>
        <dbReference type="ARBA" id="ARBA00004127"/>
    </source>
</evidence>
<evidence type="ECO:0000256" key="9">
    <source>
        <dbReference type="ARBA" id="ARBA00023136"/>
    </source>
</evidence>
<keyword evidence="7 12" id="KW-1133">Transmembrane helix</keyword>
<keyword evidence="14" id="KW-1185">Reference proteome</keyword>
<evidence type="ECO:0000256" key="6">
    <source>
        <dbReference type="ARBA" id="ARBA00022824"/>
    </source>
</evidence>
<dbReference type="GO" id="GO:0008654">
    <property type="term" value="P:phospholipid biosynthetic process"/>
    <property type="evidence" value="ECO:0007669"/>
    <property type="project" value="UniProtKB-KW"/>
</dbReference>
<dbReference type="PANTHER" id="PTHR12714">
    <property type="entry name" value="PROTEIN-S ISOPRENYLCYSTEINE O-METHYLTRANSFERASE"/>
    <property type="match status" value="1"/>
</dbReference>
<accession>A0A9W9QTN5</accession>
<dbReference type="AlphaFoldDB" id="A0A9W9QTN5"/>
<evidence type="ECO:0000256" key="5">
    <source>
        <dbReference type="ARBA" id="ARBA00022692"/>
    </source>
</evidence>
<dbReference type="EMBL" id="JAPZBR010000008">
    <property type="protein sequence ID" value="KAJ5342804.1"/>
    <property type="molecule type" value="Genomic_DNA"/>
</dbReference>
<proteinExistence type="predicted"/>
<sequence length="233" mass="25399">MSQAAPILAIAMVAAGYLSVLCATPPNLSPDQKDRHQNDRLSVVSGNFALVARRFTLAIAIYHALLVVTPHYAAGRIGQICPNPQNINPDVITWSAIPIASLLLIFIGAYIRLSAFGGLGKSFTFHLATPDHLVTTGVYNWVQHPSYTGAGMVLTGVVILFFRWDAAPACWIAESAVSQVQGWGLSTSLVLLGTGFWGMGMRVLDEESMLKQAFGQEWEDWHRSTKRFVPGLF</sequence>
<name>A0A9W9QTN5_PENBR</name>
<feature type="transmembrane region" description="Helical" evidence="12">
    <location>
        <begin position="92"/>
        <end position="111"/>
    </location>
</feature>
<keyword evidence="2" id="KW-0444">Lipid biosynthesis</keyword>
<evidence type="ECO:0000256" key="7">
    <source>
        <dbReference type="ARBA" id="ARBA00022989"/>
    </source>
</evidence>
<keyword evidence="4" id="KW-0949">S-adenosyl-L-methionine</keyword>
<organism evidence="13 14">
    <name type="scientific">Penicillium brevicompactum</name>
    <dbReference type="NCBI Taxonomy" id="5074"/>
    <lineage>
        <taxon>Eukaryota</taxon>
        <taxon>Fungi</taxon>
        <taxon>Dikarya</taxon>
        <taxon>Ascomycota</taxon>
        <taxon>Pezizomycotina</taxon>
        <taxon>Eurotiomycetes</taxon>
        <taxon>Eurotiomycetidae</taxon>
        <taxon>Eurotiales</taxon>
        <taxon>Aspergillaceae</taxon>
        <taxon>Penicillium</taxon>
    </lineage>
</organism>
<dbReference type="InterPro" id="IPR007318">
    <property type="entry name" value="Phopholipid_MeTrfase"/>
</dbReference>
<dbReference type="GO" id="GO:0032259">
    <property type="term" value="P:methylation"/>
    <property type="evidence" value="ECO:0007669"/>
    <property type="project" value="UniProtKB-KW"/>
</dbReference>
<comment type="subcellular location">
    <subcellularLocation>
        <location evidence="1">Endomembrane system</location>
        <topology evidence="1">Multi-pass membrane protein</topology>
    </subcellularLocation>
</comment>
<keyword evidence="11" id="KW-1208">Phospholipid metabolism</keyword>
<reference evidence="13" key="2">
    <citation type="journal article" date="2023" name="IMA Fungus">
        <title>Comparative genomic study of the Penicillium genus elucidates a diverse pangenome and 15 lateral gene transfer events.</title>
        <authorList>
            <person name="Petersen C."/>
            <person name="Sorensen T."/>
            <person name="Nielsen M.R."/>
            <person name="Sondergaard T.E."/>
            <person name="Sorensen J.L."/>
            <person name="Fitzpatrick D.A."/>
            <person name="Frisvad J.C."/>
            <person name="Nielsen K.L."/>
        </authorList>
    </citation>
    <scope>NUCLEOTIDE SEQUENCE</scope>
    <source>
        <strain evidence="13">IBT 35675</strain>
    </source>
</reference>
<evidence type="ECO:0000256" key="3">
    <source>
        <dbReference type="ARBA" id="ARBA00022603"/>
    </source>
</evidence>